<dbReference type="GeneID" id="20342252"/>
<evidence type="ECO:0000313" key="2">
    <source>
        <dbReference type="EMBL" id="EJT81820.1"/>
    </source>
</evidence>
<dbReference type="OrthoDB" id="5411773at2759"/>
<organism evidence="2">
    <name type="scientific">Gaeumannomyces tritici (strain R3-111a-1)</name>
    <name type="common">Wheat and barley take-all root rot fungus</name>
    <name type="synonym">Gaeumannomyces graminis var. tritici</name>
    <dbReference type="NCBI Taxonomy" id="644352"/>
    <lineage>
        <taxon>Eukaryota</taxon>
        <taxon>Fungi</taxon>
        <taxon>Dikarya</taxon>
        <taxon>Ascomycota</taxon>
        <taxon>Pezizomycotina</taxon>
        <taxon>Sordariomycetes</taxon>
        <taxon>Sordariomycetidae</taxon>
        <taxon>Magnaporthales</taxon>
        <taxon>Magnaporthaceae</taxon>
        <taxon>Gaeumannomyces</taxon>
    </lineage>
</organism>
<feature type="compositionally biased region" description="Acidic residues" evidence="1">
    <location>
        <begin position="73"/>
        <end position="82"/>
    </location>
</feature>
<sequence length="607" mass="67602">MATRWGRRSTTTSKLKSPDSSPESSPTPSFCTASETAERDDDVVTTAKTSPTRLDDKLQVSDPDTPMKGHNDPDEEEEDLGSDEVLLPYRPAKKLPREVREHSKIYLEEELYGAAIEMLGSLMSSGGHRPRSKQRPALVPPPNQVAFLASLAIHPLYTNRPTEMSHRTIGSQAMQYLRGLLGSAGPVHANFRTAFDFEPWRRHGRRGLSAGVEDEANEEDEAMGGRFAPSHIVFSKAESFWRLLGWAFNCSALHPERWRYWESWLGFMADVLDADYRERERLDTSGGADGSDWRRGSLLLRYVRDLDRSAVKGMVRALFADGSAASLREFPELYDREAKVRTGAGNKRKRTLSSDLDLANDNFGDYFDDDGLSSEGSAPESPTRQTAGSRQKRMEVAPPPSEELMASVSLRLRFFDMVGKAFDFLDNAECQTELFGVFSSNLRSLPVPLYELYVASHRTEMDSRSQISLLLDAVGTFRPTSAPKPIRVDKAAATGGFINMLIMEKCYLPFAATSTAEGNAKFSLVLESLFRILWVNDQVSYSTELDEAVRTGVALRNDRSKPKKSARSKDGAEEAARKILAQSGSRLEYLMEIVAEEEQSDGDTDAE</sequence>
<dbReference type="RefSeq" id="XP_009217829.1">
    <property type="nucleotide sequence ID" value="XM_009219565.1"/>
</dbReference>
<feature type="compositionally biased region" description="Polar residues" evidence="1">
    <location>
        <begin position="374"/>
        <end position="389"/>
    </location>
</feature>
<dbReference type="VEuPathDB" id="FungiDB:GGTG_01794"/>
<dbReference type="EnsemblFungi" id="EJT81820">
    <property type="protein sequence ID" value="EJT81820"/>
    <property type="gene ID" value="GGTG_01794"/>
</dbReference>
<proteinExistence type="predicted"/>
<dbReference type="eggNOG" id="ENOG502S1YP">
    <property type="taxonomic scope" value="Eukaryota"/>
</dbReference>
<dbReference type="Proteomes" id="UP000006039">
    <property type="component" value="Unassembled WGS sequence"/>
</dbReference>
<accession>J3NKK3</accession>
<gene>
    <name evidence="3" type="primary">20342252</name>
    <name evidence="2" type="ORF">GGTG_01794</name>
</gene>
<dbReference type="AlphaFoldDB" id="J3NKK3"/>
<reference evidence="3" key="4">
    <citation type="journal article" date="2015" name="G3 (Bethesda)">
        <title>Genome sequences of three phytopathogenic species of the Magnaporthaceae family of fungi.</title>
        <authorList>
            <person name="Okagaki L.H."/>
            <person name="Nunes C.C."/>
            <person name="Sailsbery J."/>
            <person name="Clay B."/>
            <person name="Brown D."/>
            <person name="John T."/>
            <person name="Oh Y."/>
            <person name="Young N."/>
            <person name="Fitzgerald M."/>
            <person name="Haas B.J."/>
            <person name="Zeng Q."/>
            <person name="Young S."/>
            <person name="Adiconis X."/>
            <person name="Fan L."/>
            <person name="Levin J.Z."/>
            <person name="Mitchell T.K."/>
            <person name="Okubara P.A."/>
            <person name="Farman M.L."/>
            <person name="Kohn L.M."/>
            <person name="Birren B."/>
            <person name="Ma L.-J."/>
            <person name="Dean R.A."/>
        </authorList>
    </citation>
    <scope>NUCLEOTIDE SEQUENCE</scope>
    <source>
        <strain evidence="3">R3-111a-1</strain>
    </source>
</reference>
<evidence type="ECO:0000313" key="4">
    <source>
        <dbReference type="Proteomes" id="UP000006039"/>
    </source>
</evidence>
<reference evidence="3" key="5">
    <citation type="submission" date="2018-04" db="UniProtKB">
        <authorList>
            <consortium name="EnsemblFungi"/>
        </authorList>
    </citation>
    <scope>IDENTIFICATION</scope>
    <source>
        <strain evidence="3">R3-111a-1</strain>
    </source>
</reference>
<evidence type="ECO:0000256" key="1">
    <source>
        <dbReference type="SAM" id="MobiDB-lite"/>
    </source>
</evidence>
<protein>
    <submittedName>
        <fullName evidence="2 3">Uncharacterized protein</fullName>
    </submittedName>
</protein>
<feature type="compositionally biased region" description="Low complexity" evidence="1">
    <location>
        <begin position="18"/>
        <end position="29"/>
    </location>
</feature>
<reference evidence="2" key="3">
    <citation type="submission" date="2010-09" db="EMBL/GenBank/DDBJ databases">
        <title>Annotation of Gaeumannomyces graminis var. tritici R3-111a-1.</title>
        <authorList>
            <consortium name="The Broad Institute Genome Sequencing Platform"/>
            <person name="Ma L.-J."/>
            <person name="Dead R."/>
            <person name="Young S.K."/>
            <person name="Zeng Q."/>
            <person name="Gargeya S."/>
            <person name="Fitzgerald M."/>
            <person name="Haas B."/>
            <person name="Abouelleil A."/>
            <person name="Alvarado L."/>
            <person name="Arachchi H.M."/>
            <person name="Berlin A."/>
            <person name="Brown A."/>
            <person name="Chapman S.B."/>
            <person name="Chen Z."/>
            <person name="Dunbar C."/>
            <person name="Freedman E."/>
            <person name="Gearin G."/>
            <person name="Gellesch M."/>
            <person name="Goldberg J."/>
            <person name="Griggs A."/>
            <person name="Gujja S."/>
            <person name="Heiman D."/>
            <person name="Howarth C."/>
            <person name="Larson L."/>
            <person name="Lui A."/>
            <person name="MacDonald P.J.P."/>
            <person name="Mehta T."/>
            <person name="Montmayeur A."/>
            <person name="Murphy C."/>
            <person name="Neiman D."/>
            <person name="Pearson M."/>
            <person name="Priest M."/>
            <person name="Roberts A."/>
            <person name="Saif S."/>
            <person name="Shea T."/>
            <person name="Shenoy N."/>
            <person name="Sisk P."/>
            <person name="Stolte C."/>
            <person name="Sykes S."/>
            <person name="Yandava C."/>
            <person name="Wortman J."/>
            <person name="Nusbaum C."/>
            <person name="Birren B."/>
        </authorList>
    </citation>
    <scope>NUCLEOTIDE SEQUENCE</scope>
    <source>
        <strain evidence="2">R3-111a-1</strain>
    </source>
</reference>
<dbReference type="STRING" id="644352.J3NKK3"/>
<name>J3NKK3_GAET3</name>
<reference evidence="4" key="1">
    <citation type="submission" date="2010-07" db="EMBL/GenBank/DDBJ databases">
        <title>The genome sequence of Gaeumannomyces graminis var. tritici strain R3-111a-1.</title>
        <authorList>
            <consortium name="The Broad Institute Genome Sequencing Platform"/>
            <person name="Ma L.-J."/>
            <person name="Dead R."/>
            <person name="Young S."/>
            <person name="Zeng Q."/>
            <person name="Koehrsen M."/>
            <person name="Alvarado L."/>
            <person name="Berlin A."/>
            <person name="Chapman S.B."/>
            <person name="Chen Z."/>
            <person name="Freedman E."/>
            <person name="Gellesch M."/>
            <person name="Goldberg J."/>
            <person name="Griggs A."/>
            <person name="Gujja S."/>
            <person name="Heilman E.R."/>
            <person name="Heiman D."/>
            <person name="Hepburn T."/>
            <person name="Howarth C."/>
            <person name="Jen D."/>
            <person name="Larson L."/>
            <person name="Mehta T."/>
            <person name="Neiman D."/>
            <person name="Pearson M."/>
            <person name="Roberts A."/>
            <person name="Saif S."/>
            <person name="Shea T."/>
            <person name="Shenoy N."/>
            <person name="Sisk P."/>
            <person name="Stolte C."/>
            <person name="Sykes S."/>
            <person name="Walk T."/>
            <person name="White J."/>
            <person name="Yandava C."/>
            <person name="Haas B."/>
            <person name="Nusbaum C."/>
            <person name="Birren B."/>
        </authorList>
    </citation>
    <scope>NUCLEOTIDE SEQUENCE [LARGE SCALE GENOMIC DNA]</scope>
    <source>
        <strain evidence="4">R3-111a-1</strain>
    </source>
</reference>
<feature type="compositionally biased region" description="Basic and acidic residues" evidence="1">
    <location>
        <begin position="53"/>
        <end position="72"/>
    </location>
</feature>
<keyword evidence="4" id="KW-1185">Reference proteome</keyword>
<reference evidence="2" key="2">
    <citation type="submission" date="2010-07" db="EMBL/GenBank/DDBJ databases">
        <authorList>
            <consortium name="The Broad Institute Genome Sequencing Platform"/>
            <consortium name="Broad Institute Genome Sequencing Center for Infectious Disease"/>
            <person name="Ma L.-J."/>
            <person name="Dead R."/>
            <person name="Young S."/>
            <person name="Zeng Q."/>
            <person name="Koehrsen M."/>
            <person name="Alvarado L."/>
            <person name="Berlin A."/>
            <person name="Chapman S.B."/>
            <person name="Chen Z."/>
            <person name="Freedman E."/>
            <person name="Gellesch M."/>
            <person name="Goldberg J."/>
            <person name="Griggs A."/>
            <person name="Gujja S."/>
            <person name="Heilman E.R."/>
            <person name="Heiman D."/>
            <person name="Hepburn T."/>
            <person name="Howarth C."/>
            <person name="Jen D."/>
            <person name="Larson L."/>
            <person name="Mehta T."/>
            <person name="Neiman D."/>
            <person name="Pearson M."/>
            <person name="Roberts A."/>
            <person name="Saif S."/>
            <person name="Shea T."/>
            <person name="Shenoy N."/>
            <person name="Sisk P."/>
            <person name="Stolte C."/>
            <person name="Sykes S."/>
            <person name="Walk T."/>
            <person name="White J."/>
            <person name="Yandava C."/>
            <person name="Haas B."/>
            <person name="Nusbaum C."/>
            <person name="Birren B."/>
        </authorList>
    </citation>
    <scope>NUCLEOTIDE SEQUENCE</scope>
    <source>
        <strain evidence="2">R3-111a-1</strain>
    </source>
</reference>
<evidence type="ECO:0000313" key="3">
    <source>
        <dbReference type="EnsemblFungi" id="EJT81820"/>
    </source>
</evidence>
<feature type="region of interest" description="Disordered" evidence="1">
    <location>
        <begin position="1"/>
        <end position="86"/>
    </location>
</feature>
<dbReference type="HOGENOM" id="CLU_014331_1_0_1"/>
<dbReference type="EMBL" id="GL385395">
    <property type="protein sequence ID" value="EJT81820.1"/>
    <property type="molecule type" value="Genomic_DNA"/>
</dbReference>
<feature type="region of interest" description="Disordered" evidence="1">
    <location>
        <begin position="369"/>
        <end position="400"/>
    </location>
</feature>